<evidence type="ECO:0000256" key="2">
    <source>
        <dbReference type="ARBA" id="ARBA00022737"/>
    </source>
</evidence>
<dbReference type="EMBL" id="QEAP01000205">
    <property type="protein sequence ID" value="TPX73151.1"/>
    <property type="molecule type" value="Genomic_DNA"/>
</dbReference>
<evidence type="ECO:0000256" key="5">
    <source>
        <dbReference type="PROSITE-ProRule" id="PRU00042"/>
    </source>
</evidence>
<dbReference type="Proteomes" id="UP000320333">
    <property type="component" value="Unassembled WGS sequence"/>
</dbReference>
<dbReference type="STRING" id="246404.A0A507F9Z6"/>
<dbReference type="PROSITE" id="PS50157">
    <property type="entry name" value="ZINC_FINGER_C2H2_2"/>
    <property type="match status" value="2"/>
</dbReference>
<evidence type="ECO:0000313" key="7">
    <source>
        <dbReference type="EMBL" id="TPX73151.1"/>
    </source>
</evidence>
<reference evidence="7 8" key="1">
    <citation type="journal article" date="2019" name="Sci. Rep.">
        <title>Comparative genomics of chytrid fungi reveal insights into the obligate biotrophic and pathogenic lifestyle of Synchytrium endobioticum.</title>
        <authorList>
            <person name="van de Vossenberg B.T.L.H."/>
            <person name="Warris S."/>
            <person name="Nguyen H.D.T."/>
            <person name="van Gent-Pelzer M.P.E."/>
            <person name="Joly D.L."/>
            <person name="van de Geest H.C."/>
            <person name="Bonants P.J.M."/>
            <person name="Smith D.S."/>
            <person name="Levesque C.A."/>
            <person name="van der Lee T.A.J."/>
        </authorList>
    </citation>
    <scope>NUCLEOTIDE SEQUENCE [LARGE SCALE GENOMIC DNA]</scope>
    <source>
        <strain evidence="7 8">CBS 675.73</strain>
    </source>
</reference>
<keyword evidence="8" id="KW-1185">Reference proteome</keyword>
<dbReference type="Gene3D" id="3.30.160.60">
    <property type="entry name" value="Classic Zinc Finger"/>
    <property type="match status" value="3"/>
</dbReference>
<protein>
    <recommendedName>
        <fullName evidence="6">C2H2-type domain-containing protein</fullName>
    </recommendedName>
</protein>
<evidence type="ECO:0000256" key="1">
    <source>
        <dbReference type="ARBA" id="ARBA00022723"/>
    </source>
</evidence>
<dbReference type="AlphaFoldDB" id="A0A507F9Z6"/>
<dbReference type="InterPro" id="IPR036236">
    <property type="entry name" value="Znf_C2H2_sf"/>
</dbReference>
<dbReference type="PANTHER" id="PTHR19818">
    <property type="entry name" value="ZINC FINGER PROTEIN ZIC AND GLI"/>
    <property type="match status" value="1"/>
</dbReference>
<comment type="caution">
    <text evidence="7">The sequence shown here is derived from an EMBL/GenBank/DDBJ whole genome shotgun (WGS) entry which is preliminary data.</text>
</comment>
<feature type="domain" description="C2H2-type" evidence="6">
    <location>
        <begin position="340"/>
        <end position="369"/>
    </location>
</feature>
<keyword evidence="4" id="KW-0862">Zinc</keyword>
<dbReference type="GO" id="GO:0000981">
    <property type="term" value="F:DNA-binding transcription factor activity, RNA polymerase II-specific"/>
    <property type="evidence" value="ECO:0007669"/>
    <property type="project" value="TreeGrafter"/>
</dbReference>
<keyword evidence="3 5" id="KW-0863">Zinc-finger</keyword>
<gene>
    <name evidence="7" type="ORF">CcCBS67573_g05578</name>
</gene>
<dbReference type="GO" id="GO:0045944">
    <property type="term" value="P:positive regulation of transcription by RNA polymerase II"/>
    <property type="evidence" value="ECO:0007669"/>
    <property type="project" value="UniProtKB-ARBA"/>
</dbReference>
<evidence type="ECO:0000256" key="4">
    <source>
        <dbReference type="ARBA" id="ARBA00022833"/>
    </source>
</evidence>
<dbReference type="FunFam" id="3.30.160.60:FF:000125">
    <property type="entry name" value="Putative zinc finger protein 143"/>
    <property type="match status" value="2"/>
</dbReference>
<dbReference type="GO" id="GO:0005634">
    <property type="term" value="C:nucleus"/>
    <property type="evidence" value="ECO:0007669"/>
    <property type="project" value="UniProtKB-ARBA"/>
</dbReference>
<evidence type="ECO:0000313" key="8">
    <source>
        <dbReference type="Proteomes" id="UP000320333"/>
    </source>
</evidence>
<dbReference type="GO" id="GO:0008270">
    <property type="term" value="F:zinc ion binding"/>
    <property type="evidence" value="ECO:0007669"/>
    <property type="project" value="UniProtKB-KW"/>
</dbReference>
<dbReference type="SUPFAM" id="SSF57667">
    <property type="entry name" value="beta-beta-alpha zinc fingers"/>
    <property type="match status" value="2"/>
</dbReference>
<evidence type="ECO:0000259" key="6">
    <source>
        <dbReference type="PROSITE" id="PS50157"/>
    </source>
</evidence>
<dbReference type="GO" id="GO:0000978">
    <property type="term" value="F:RNA polymerase II cis-regulatory region sequence-specific DNA binding"/>
    <property type="evidence" value="ECO:0007669"/>
    <property type="project" value="TreeGrafter"/>
</dbReference>
<dbReference type="PANTHER" id="PTHR19818:SF139">
    <property type="entry name" value="PAIR-RULE PROTEIN ODD-PAIRED"/>
    <property type="match status" value="1"/>
</dbReference>
<dbReference type="InterPro" id="IPR013087">
    <property type="entry name" value="Znf_C2H2_type"/>
</dbReference>
<accession>A0A507F9Z6</accession>
<proteinExistence type="predicted"/>
<feature type="domain" description="C2H2-type" evidence="6">
    <location>
        <begin position="370"/>
        <end position="399"/>
    </location>
</feature>
<dbReference type="InterPro" id="IPR050329">
    <property type="entry name" value="GLI_C2H2-zinc-finger"/>
</dbReference>
<dbReference type="SMART" id="SM00355">
    <property type="entry name" value="ZnF_C2H2"/>
    <property type="match status" value="5"/>
</dbReference>
<name>A0A507F9Z6_9FUNG</name>
<dbReference type="OrthoDB" id="6077919at2759"/>
<keyword evidence="2" id="KW-0677">Repeat</keyword>
<sequence length="477" mass="52067">MTSSECERLSNGTQEYANAAAPADADTDTTASMKGLKPLRIVTMAPSTYLNNMHADPFPCLSTPIPPVSNAAFNANCVDQLHLNAFVSPVTPIAYTSSLNLNAAFFEAGSSSHFMPSLFDYHGTNALPESTNWDLNLLDATMSPMNYSFNGIPFYNSHLDLETPTNPDPQHTLFNDYIQHQRATQPSTAAIEHNTAPRCAAGSRRHECPYVATCSGVSFDSLQELKLHTQQLHKSALRKPRARGTTAQPYPVVSVTNRATTTTSTTCKNAAALVPMPSSSSSSSLSTSSAGLTCASSRSSWTQQQLGDFPQDFVQPRVGFEPAKQTTTAEKSTTSLPRPYKCTYPGCPKAFSQPSNLRTHMCTHTGERKHKCSFPSCENTYTTSNRLKIHMRQHTGERPYACDFPGCGYTAKQACSLSQHKVRHLSGVEKKAELSKAVRSVPCGVCLKKYRNWGSLETHYWREHGTAPPSHQGDAAV</sequence>
<dbReference type="PROSITE" id="PS00028">
    <property type="entry name" value="ZINC_FINGER_C2H2_1"/>
    <property type="match status" value="3"/>
</dbReference>
<evidence type="ECO:0000256" key="3">
    <source>
        <dbReference type="ARBA" id="ARBA00022771"/>
    </source>
</evidence>
<keyword evidence="1" id="KW-0479">Metal-binding</keyword>
<organism evidence="7 8">
    <name type="scientific">Chytriomyces confervae</name>
    <dbReference type="NCBI Taxonomy" id="246404"/>
    <lineage>
        <taxon>Eukaryota</taxon>
        <taxon>Fungi</taxon>
        <taxon>Fungi incertae sedis</taxon>
        <taxon>Chytridiomycota</taxon>
        <taxon>Chytridiomycota incertae sedis</taxon>
        <taxon>Chytridiomycetes</taxon>
        <taxon>Chytridiales</taxon>
        <taxon>Chytriomycetaceae</taxon>
        <taxon>Chytriomyces</taxon>
    </lineage>
</organism>
<dbReference type="Pfam" id="PF00096">
    <property type="entry name" value="zf-C2H2"/>
    <property type="match status" value="1"/>
</dbReference>